<keyword evidence="1" id="KW-0812">Transmembrane</keyword>
<keyword evidence="1" id="KW-1133">Transmembrane helix</keyword>
<gene>
    <name evidence="2" type="ORF">KHQ06_11570</name>
</gene>
<dbReference type="InterPro" id="IPR025443">
    <property type="entry name" value="DUF4307"/>
</dbReference>
<dbReference type="Pfam" id="PF14155">
    <property type="entry name" value="DUF4307"/>
    <property type="match status" value="1"/>
</dbReference>
<proteinExistence type="predicted"/>
<dbReference type="Proteomes" id="UP000683310">
    <property type="component" value="Chromosome"/>
</dbReference>
<organism evidence="2 3">
    <name type="scientific">Nocardia tengchongensis</name>
    <dbReference type="NCBI Taxonomy" id="2055889"/>
    <lineage>
        <taxon>Bacteria</taxon>
        <taxon>Bacillati</taxon>
        <taxon>Actinomycetota</taxon>
        <taxon>Actinomycetes</taxon>
        <taxon>Mycobacteriales</taxon>
        <taxon>Nocardiaceae</taxon>
        <taxon>Nocardia</taxon>
    </lineage>
</organism>
<evidence type="ECO:0000256" key="1">
    <source>
        <dbReference type="SAM" id="Phobius"/>
    </source>
</evidence>
<evidence type="ECO:0000313" key="3">
    <source>
        <dbReference type="Proteomes" id="UP000683310"/>
    </source>
</evidence>
<evidence type="ECO:0000313" key="2">
    <source>
        <dbReference type="EMBL" id="QVI23455.1"/>
    </source>
</evidence>
<keyword evidence="1" id="KW-0472">Membrane</keyword>
<dbReference type="RefSeq" id="WP_213559527.1">
    <property type="nucleotide sequence ID" value="NZ_JBHZDI010000007.1"/>
</dbReference>
<dbReference type="EMBL" id="CP074371">
    <property type="protein sequence ID" value="QVI23455.1"/>
    <property type="molecule type" value="Genomic_DNA"/>
</dbReference>
<protein>
    <submittedName>
        <fullName evidence="2">DUF4307 domain-containing protein</fullName>
    </submittedName>
</protein>
<reference evidence="2 3" key="1">
    <citation type="submission" date="2021-04" db="EMBL/GenBank/DDBJ databases">
        <title>Nocardia tengchongensis.</title>
        <authorList>
            <person name="Zhuang k."/>
            <person name="Ran Y."/>
            <person name="Li W."/>
        </authorList>
    </citation>
    <scope>NUCLEOTIDE SEQUENCE [LARGE SCALE GENOMIC DNA]</scope>
    <source>
        <strain evidence="2 3">CFH S0057</strain>
    </source>
</reference>
<sequence>MSERPADRYGIQPRKNRRWLPWALGAVVLVSGLVVAYLGFRTYGPQDIEPERLGYTVVDDSTVTVDFKVTRKDPGTAVACIVRAMDGDTDEVGRREILVPGSDAGTVRLQTTIKTARRAGAGNVYGCTDHVPAYLRAG</sequence>
<keyword evidence="3" id="KW-1185">Reference proteome</keyword>
<name>A0ABX8CZ56_9NOCA</name>
<feature type="transmembrane region" description="Helical" evidence="1">
    <location>
        <begin position="20"/>
        <end position="40"/>
    </location>
</feature>
<accession>A0ABX8CZ56</accession>